<proteinExistence type="predicted"/>
<reference evidence="1 2" key="1">
    <citation type="journal article" date="2011" name="Genome Biol.">
        <title>Genome sequence of the insect pathogenic fungus Cordyceps militaris, a valued traditional Chinese medicine.</title>
        <authorList>
            <person name="Zheng P."/>
            <person name="Xia Y."/>
            <person name="Xiao G."/>
            <person name="Xiong C."/>
            <person name="Hu X."/>
            <person name="Zhang S."/>
            <person name="Zheng H."/>
            <person name="Huang Y."/>
            <person name="Zhou Y."/>
            <person name="Wang S."/>
            <person name="Zhao G.P."/>
            <person name="Liu X."/>
            <person name="St Leger R.J."/>
            <person name="Wang C."/>
        </authorList>
    </citation>
    <scope>NUCLEOTIDE SEQUENCE [LARGE SCALE GENOMIC DNA]</scope>
    <source>
        <strain evidence="1 2">CM01</strain>
    </source>
</reference>
<dbReference type="InParanoid" id="G3JIS2"/>
<gene>
    <name evidence="1" type="ORF">CCM_05278</name>
</gene>
<dbReference type="VEuPathDB" id="FungiDB:CCM_05278"/>
<dbReference type="RefSeq" id="XP_006670486.1">
    <property type="nucleotide sequence ID" value="XM_006670423.1"/>
</dbReference>
<dbReference type="GeneID" id="18167297"/>
<protein>
    <submittedName>
        <fullName evidence="1">Uncharacterized protein</fullName>
    </submittedName>
</protein>
<keyword evidence="2" id="KW-1185">Reference proteome</keyword>
<evidence type="ECO:0000313" key="1">
    <source>
        <dbReference type="EMBL" id="EGX91121.1"/>
    </source>
</evidence>
<evidence type="ECO:0000313" key="2">
    <source>
        <dbReference type="Proteomes" id="UP000001610"/>
    </source>
</evidence>
<dbReference type="STRING" id="983644.G3JIS2"/>
<accession>G3JIS2</accession>
<dbReference type="KEGG" id="cmt:CCM_05278"/>
<dbReference type="Proteomes" id="UP000001610">
    <property type="component" value="Unassembled WGS sequence"/>
</dbReference>
<dbReference type="AlphaFoldDB" id="G3JIS2"/>
<organism evidence="1 2">
    <name type="scientific">Cordyceps militaris (strain CM01)</name>
    <name type="common">Caterpillar fungus</name>
    <dbReference type="NCBI Taxonomy" id="983644"/>
    <lineage>
        <taxon>Eukaryota</taxon>
        <taxon>Fungi</taxon>
        <taxon>Dikarya</taxon>
        <taxon>Ascomycota</taxon>
        <taxon>Pezizomycotina</taxon>
        <taxon>Sordariomycetes</taxon>
        <taxon>Hypocreomycetidae</taxon>
        <taxon>Hypocreales</taxon>
        <taxon>Cordycipitaceae</taxon>
        <taxon>Cordyceps</taxon>
    </lineage>
</organism>
<dbReference type="OrthoDB" id="417877at2759"/>
<dbReference type="HOGENOM" id="CLU_2637976_0_0_1"/>
<dbReference type="EMBL" id="JH126402">
    <property type="protein sequence ID" value="EGX91121.1"/>
    <property type="molecule type" value="Genomic_DNA"/>
</dbReference>
<sequence length="77" mass="8671">MAIPPTPTGILDCRYLLPLEKAKKKLGAQYFPEHRQYGWCGDVAFILHNVLHHGETAQCGVSAIEPLTREIIENTLR</sequence>
<name>G3JIS2_CORMM</name>